<feature type="binding site" evidence="4">
    <location>
        <position position="55"/>
    </location>
    <ligand>
        <name>S-adenosyl-L-methionine</name>
        <dbReference type="ChEBI" id="CHEBI:59789"/>
    </ligand>
</feature>
<dbReference type="Gene3D" id="3.40.50.150">
    <property type="entry name" value="Vaccinia Virus protein VP39"/>
    <property type="match status" value="1"/>
</dbReference>
<dbReference type="GO" id="GO:0008173">
    <property type="term" value="F:RNA methyltransferase activity"/>
    <property type="evidence" value="ECO:0007669"/>
    <property type="project" value="InterPro"/>
</dbReference>
<dbReference type="InterPro" id="IPR010280">
    <property type="entry name" value="U5_MeTrfase_fam"/>
</dbReference>
<organism evidence="5 6">
    <name type="scientific">Bartonella rattimassiliensis 15908</name>
    <dbReference type="NCBI Taxonomy" id="1094556"/>
    <lineage>
        <taxon>Bacteria</taxon>
        <taxon>Pseudomonadati</taxon>
        <taxon>Pseudomonadota</taxon>
        <taxon>Alphaproteobacteria</taxon>
        <taxon>Hyphomicrobiales</taxon>
        <taxon>Bartonellaceae</taxon>
        <taxon>Bartonella</taxon>
    </lineage>
</organism>
<dbReference type="SUPFAM" id="SSF53335">
    <property type="entry name" value="S-adenosyl-L-methionine-dependent methyltransferases"/>
    <property type="match status" value="1"/>
</dbReference>
<reference evidence="5 6" key="1">
    <citation type="submission" date="2012-03" db="EMBL/GenBank/DDBJ databases">
        <title>The Genome Sequence of Bartonella rattimassiliensis 15908.</title>
        <authorList>
            <consortium name="The Broad Institute Genome Sequencing Platform"/>
            <consortium name="The Broad Institute Genome Sequencing Center for Infectious Disease"/>
            <person name="Feldgarden M."/>
            <person name="Kirby J."/>
            <person name="Kosoy M."/>
            <person name="Birtles R."/>
            <person name="Probert W.S."/>
            <person name="Chiaraviglio L."/>
            <person name="Young S.K."/>
            <person name="Zeng Q."/>
            <person name="Gargeya S."/>
            <person name="Fitzgerald M."/>
            <person name="Haas B."/>
            <person name="Abouelleil A."/>
            <person name="Alvarado L."/>
            <person name="Arachchi H.M."/>
            <person name="Berlin A."/>
            <person name="Chapman S.B."/>
            <person name="Gearin G."/>
            <person name="Goldberg J."/>
            <person name="Griggs A."/>
            <person name="Gujja S."/>
            <person name="Hansen M."/>
            <person name="Heiman D."/>
            <person name="Howarth C."/>
            <person name="Larimer J."/>
            <person name="Lui A."/>
            <person name="MacDonald P.J.P."/>
            <person name="McCowen C."/>
            <person name="Montmayeur A."/>
            <person name="Murphy C."/>
            <person name="Neiman D."/>
            <person name="Pearson M."/>
            <person name="Priest M."/>
            <person name="Roberts A."/>
            <person name="Saif S."/>
            <person name="Shea T."/>
            <person name="Sisk P."/>
            <person name="Stolte C."/>
            <person name="Sykes S."/>
            <person name="Wortman J."/>
            <person name="Nusbaum C."/>
            <person name="Birren B."/>
        </authorList>
    </citation>
    <scope>NUCLEOTIDE SEQUENCE [LARGE SCALE GENOMIC DNA]</scope>
    <source>
        <strain evidence="5 6">15908</strain>
    </source>
</reference>
<dbReference type="HOGENOM" id="CLU_1755263_0_0_5"/>
<accession>J1JQS3</accession>
<dbReference type="eggNOG" id="COG2265">
    <property type="taxonomic scope" value="Bacteria"/>
</dbReference>
<sequence>MSSGGFFQVTCEAKNVMGNIILIHLKKEKNVLDLFSGIGTFTLCVAKKMNVHAVENDEVALGNLNSAARFLTGLKTVTCEKRDLFRHPLSVKGLECFESTVFDPPRAGAEKQVYELAEGNSITCRGNFMLILRQLRVIYLCLLQGDIP</sequence>
<dbReference type="STRING" id="1094556.MCY_00627"/>
<dbReference type="AlphaFoldDB" id="J1JQS3"/>
<feature type="binding site" evidence="4">
    <location>
        <position position="103"/>
    </location>
    <ligand>
        <name>S-adenosyl-L-methionine</name>
        <dbReference type="ChEBI" id="CHEBI:59789"/>
    </ligand>
</feature>
<keyword evidence="3 4" id="KW-0949">S-adenosyl-L-methionine</keyword>
<feature type="binding site" evidence="4">
    <location>
        <position position="8"/>
    </location>
    <ligand>
        <name>S-adenosyl-L-methionine</name>
        <dbReference type="ChEBI" id="CHEBI:59789"/>
    </ligand>
</feature>
<keyword evidence="6" id="KW-1185">Reference proteome</keyword>
<dbReference type="EMBL" id="AILY01000015">
    <property type="protein sequence ID" value="EJF86750.1"/>
    <property type="molecule type" value="Genomic_DNA"/>
</dbReference>
<dbReference type="PATRIC" id="fig|1094556.3.peg.732"/>
<gene>
    <name evidence="5" type="ORF">MCY_00627</name>
</gene>
<evidence type="ECO:0000313" key="5">
    <source>
        <dbReference type="EMBL" id="EJF86750.1"/>
    </source>
</evidence>
<comment type="caution">
    <text evidence="5">The sequence shown here is derived from an EMBL/GenBank/DDBJ whole genome shotgun (WGS) entry which is preliminary data.</text>
</comment>
<dbReference type="PROSITE" id="PS51687">
    <property type="entry name" value="SAM_MT_RNA_M5U"/>
    <property type="match status" value="1"/>
</dbReference>
<proteinExistence type="inferred from homology"/>
<keyword evidence="2 4" id="KW-0808">Transferase</keyword>
<dbReference type="GO" id="GO:0032259">
    <property type="term" value="P:methylation"/>
    <property type="evidence" value="ECO:0007669"/>
    <property type="project" value="UniProtKB-KW"/>
</dbReference>
<evidence type="ECO:0000256" key="2">
    <source>
        <dbReference type="ARBA" id="ARBA00022679"/>
    </source>
</evidence>
<keyword evidence="1 4" id="KW-0489">Methyltransferase</keyword>
<evidence type="ECO:0000256" key="4">
    <source>
        <dbReference type="PROSITE-ProRule" id="PRU01024"/>
    </source>
</evidence>
<comment type="similarity">
    <text evidence="4">Belongs to the class I-like SAM-binding methyltransferase superfamily. RNA M5U methyltransferase family.</text>
</comment>
<protein>
    <recommendedName>
        <fullName evidence="7">Methyltransferase small domain-containing protein</fullName>
    </recommendedName>
</protein>
<name>J1JQS3_9HYPH</name>
<evidence type="ECO:0000256" key="3">
    <source>
        <dbReference type="ARBA" id="ARBA00022691"/>
    </source>
</evidence>
<evidence type="ECO:0000256" key="1">
    <source>
        <dbReference type="ARBA" id="ARBA00022603"/>
    </source>
</evidence>
<dbReference type="Proteomes" id="UP000001077">
    <property type="component" value="Unassembled WGS sequence"/>
</dbReference>
<evidence type="ECO:0008006" key="7">
    <source>
        <dbReference type="Google" id="ProtNLM"/>
    </source>
</evidence>
<dbReference type="GO" id="GO:0006396">
    <property type="term" value="P:RNA processing"/>
    <property type="evidence" value="ECO:0007669"/>
    <property type="project" value="InterPro"/>
</dbReference>
<feature type="binding site" evidence="4">
    <location>
        <position position="35"/>
    </location>
    <ligand>
        <name>S-adenosyl-L-methionine</name>
        <dbReference type="ChEBI" id="CHEBI:59789"/>
    </ligand>
</feature>
<dbReference type="InterPro" id="IPR029063">
    <property type="entry name" value="SAM-dependent_MTases_sf"/>
</dbReference>
<comment type="caution">
    <text evidence="4">Lacks conserved residue(s) required for the propagation of feature annotation.</text>
</comment>
<evidence type="ECO:0000313" key="6">
    <source>
        <dbReference type="Proteomes" id="UP000001077"/>
    </source>
</evidence>